<protein>
    <submittedName>
        <fullName evidence="3">Porin family protein</fullName>
    </submittedName>
</protein>
<dbReference type="SUPFAM" id="SSF56925">
    <property type="entry name" value="OMPA-like"/>
    <property type="match status" value="1"/>
</dbReference>
<sequence>MKKSLLVAAMAVLGFTTVNAQDDGVTSSQFGAKAGFNSLSIRASADGASASESVSGFYLGVFGEFEVSEKFNIQPELQFISVSEDGENSSLLALPIMVKFKAAEKLSILAGPQLDLLLDEEAEGIKKFGVGLGAGLAYDITEKFIIDARYVLGLSNRLEDNDFGGVEVNTTFNYVQFGLGYKF</sequence>
<feature type="chain" id="PRO_5043526211" evidence="1">
    <location>
        <begin position="21"/>
        <end position="183"/>
    </location>
</feature>
<feature type="domain" description="Outer membrane protein beta-barrel" evidence="2">
    <location>
        <begin position="20"/>
        <end position="156"/>
    </location>
</feature>
<gene>
    <name evidence="3" type="ORF">ABGB03_07960</name>
</gene>
<evidence type="ECO:0000256" key="1">
    <source>
        <dbReference type="SAM" id="SignalP"/>
    </source>
</evidence>
<evidence type="ECO:0000259" key="2">
    <source>
        <dbReference type="Pfam" id="PF13568"/>
    </source>
</evidence>
<dbReference type="InterPro" id="IPR011250">
    <property type="entry name" value="OMP/PagP_B-barrel"/>
</dbReference>
<dbReference type="AlphaFoldDB" id="A0AAU7BXY7"/>
<keyword evidence="1" id="KW-0732">Signal</keyword>
<organism evidence="3">
    <name type="scientific">Pontimicrobium sp. SW4</name>
    <dbReference type="NCBI Taxonomy" id="3153519"/>
    <lineage>
        <taxon>Bacteria</taxon>
        <taxon>Pseudomonadati</taxon>
        <taxon>Bacteroidota</taxon>
        <taxon>Flavobacteriia</taxon>
        <taxon>Flavobacteriales</taxon>
        <taxon>Flavobacteriaceae</taxon>
        <taxon>Pontimicrobium</taxon>
    </lineage>
</organism>
<accession>A0AAU7BXY7</accession>
<proteinExistence type="predicted"/>
<dbReference type="Pfam" id="PF13568">
    <property type="entry name" value="OMP_b-brl_2"/>
    <property type="match status" value="1"/>
</dbReference>
<evidence type="ECO:0000313" key="3">
    <source>
        <dbReference type="EMBL" id="XBG62835.1"/>
    </source>
</evidence>
<feature type="signal peptide" evidence="1">
    <location>
        <begin position="1"/>
        <end position="20"/>
    </location>
</feature>
<reference evidence="3" key="1">
    <citation type="submission" date="2024-05" db="EMBL/GenBank/DDBJ databases">
        <title>Pontimicrobium maritimus sp. nov., isolated form sea water.</title>
        <authorList>
            <person name="Muhammad N."/>
            <person name="Vuong T.Q."/>
            <person name="Han H.L."/>
            <person name="Kim S.-G."/>
        </authorList>
    </citation>
    <scope>NUCLEOTIDE SEQUENCE</scope>
    <source>
        <strain evidence="3">SW4</strain>
    </source>
</reference>
<dbReference type="InterPro" id="IPR025665">
    <property type="entry name" value="Beta-barrel_OMP_2"/>
</dbReference>
<dbReference type="RefSeq" id="WP_347926337.1">
    <property type="nucleotide sequence ID" value="NZ_CP157199.1"/>
</dbReference>
<dbReference type="EMBL" id="CP157199">
    <property type="protein sequence ID" value="XBG62835.1"/>
    <property type="molecule type" value="Genomic_DNA"/>
</dbReference>
<name>A0AAU7BXY7_9FLAO</name>